<dbReference type="RefSeq" id="WP_274994517.1">
    <property type="nucleotide sequence ID" value="NZ_JAJQQP010000007.1"/>
</dbReference>
<keyword evidence="3 8" id="KW-0238">DNA-binding</keyword>
<sequence>MIRVLLVDDQALFRVAIGTLIDLEDDIEVVGQAADGLQALRLVDETEPDVVVMDVRMPRMDGVETTRRLLAAGAARRTTPRVIILTTFTFDQQALRAVRLGASGFLLKDVDPDLLVAAIRTAHRGGSLIAPGQLEDIFEQGGREPAELPPEFSRLTDRERAVLAHITRGLSNAEIAEREFVSESTVKGHVSSVLTKLGLRDRTQIVVFAYDHGVMAPREE</sequence>
<evidence type="ECO:0000313" key="8">
    <source>
        <dbReference type="EMBL" id="MDR7383430.1"/>
    </source>
</evidence>
<dbReference type="SMART" id="SM00448">
    <property type="entry name" value="REC"/>
    <property type="match status" value="1"/>
</dbReference>
<evidence type="ECO:0000256" key="5">
    <source>
        <dbReference type="PROSITE-ProRule" id="PRU00169"/>
    </source>
</evidence>
<proteinExistence type="predicted"/>
<dbReference type="EMBL" id="JAVDYE010000001">
    <property type="protein sequence ID" value="MDR7383430.1"/>
    <property type="molecule type" value="Genomic_DNA"/>
</dbReference>
<evidence type="ECO:0000256" key="2">
    <source>
        <dbReference type="ARBA" id="ARBA00023015"/>
    </source>
</evidence>
<dbReference type="InterPro" id="IPR058245">
    <property type="entry name" value="NreC/VraR/RcsB-like_REC"/>
</dbReference>
<dbReference type="PROSITE" id="PS50110">
    <property type="entry name" value="RESPONSE_REGULATORY"/>
    <property type="match status" value="1"/>
</dbReference>
<dbReference type="Gene3D" id="3.40.50.2300">
    <property type="match status" value="1"/>
</dbReference>
<protein>
    <submittedName>
        <fullName evidence="8">DNA-binding NarL/FixJ family response regulator</fullName>
    </submittedName>
</protein>
<dbReference type="InterPro" id="IPR000792">
    <property type="entry name" value="Tscrpt_reg_LuxR_C"/>
</dbReference>
<name>A0ABU2CQ25_9MICO</name>
<reference evidence="8 9" key="1">
    <citation type="submission" date="2023-07" db="EMBL/GenBank/DDBJ databases">
        <title>Sequencing the genomes of 1000 actinobacteria strains.</title>
        <authorList>
            <person name="Klenk H.-P."/>
        </authorList>
    </citation>
    <scope>NUCLEOTIDE SEQUENCE [LARGE SCALE GENOMIC DNA]</scope>
    <source>
        <strain evidence="8 9">DSM 45554</strain>
    </source>
</reference>
<organism evidence="8 9">
    <name type="scientific">Promicromonospora iranensis</name>
    <dbReference type="NCBI Taxonomy" id="1105144"/>
    <lineage>
        <taxon>Bacteria</taxon>
        <taxon>Bacillati</taxon>
        <taxon>Actinomycetota</taxon>
        <taxon>Actinomycetes</taxon>
        <taxon>Micrococcales</taxon>
        <taxon>Promicromonosporaceae</taxon>
        <taxon>Promicromonospora</taxon>
    </lineage>
</organism>
<keyword evidence="2" id="KW-0805">Transcription regulation</keyword>
<accession>A0ABU2CQ25</accession>
<dbReference type="PANTHER" id="PTHR43214:SF24">
    <property type="entry name" value="TRANSCRIPTIONAL REGULATORY PROTEIN NARL-RELATED"/>
    <property type="match status" value="1"/>
</dbReference>
<evidence type="ECO:0000256" key="3">
    <source>
        <dbReference type="ARBA" id="ARBA00023125"/>
    </source>
</evidence>
<evidence type="ECO:0000259" key="6">
    <source>
        <dbReference type="PROSITE" id="PS50043"/>
    </source>
</evidence>
<dbReference type="CDD" id="cd17535">
    <property type="entry name" value="REC_NarL-like"/>
    <property type="match status" value="1"/>
</dbReference>
<comment type="caution">
    <text evidence="8">The sequence shown here is derived from an EMBL/GenBank/DDBJ whole genome shotgun (WGS) entry which is preliminary data.</text>
</comment>
<evidence type="ECO:0000256" key="1">
    <source>
        <dbReference type="ARBA" id="ARBA00022553"/>
    </source>
</evidence>
<keyword evidence="1 5" id="KW-0597">Phosphoprotein</keyword>
<feature type="modified residue" description="4-aspartylphosphate" evidence="5">
    <location>
        <position position="54"/>
    </location>
</feature>
<dbReference type="InterPro" id="IPR001789">
    <property type="entry name" value="Sig_transdc_resp-reg_receiver"/>
</dbReference>
<dbReference type="PROSITE" id="PS50043">
    <property type="entry name" value="HTH_LUXR_2"/>
    <property type="match status" value="1"/>
</dbReference>
<evidence type="ECO:0000256" key="4">
    <source>
        <dbReference type="ARBA" id="ARBA00023163"/>
    </source>
</evidence>
<keyword evidence="4" id="KW-0804">Transcription</keyword>
<evidence type="ECO:0000259" key="7">
    <source>
        <dbReference type="PROSITE" id="PS50110"/>
    </source>
</evidence>
<dbReference type="CDD" id="cd06170">
    <property type="entry name" value="LuxR_C_like"/>
    <property type="match status" value="1"/>
</dbReference>
<dbReference type="PRINTS" id="PR00038">
    <property type="entry name" value="HTHLUXR"/>
</dbReference>
<dbReference type="GO" id="GO:0003677">
    <property type="term" value="F:DNA binding"/>
    <property type="evidence" value="ECO:0007669"/>
    <property type="project" value="UniProtKB-KW"/>
</dbReference>
<dbReference type="Proteomes" id="UP001183585">
    <property type="component" value="Unassembled WGS sequence"/>
</dbReference>
<keyword evidence="9" id="KW-1185">Reference proteome</keyword>
<dbReference type="Pfam" id="PF00072">
    <property type="entry name" value="Response_reg"/>
    <property type="match status" value="1"/>
</dbReference>
<evidence type="ECO:0000313" key="9">
    <source>
        <dbReference type="Proteomes" id="UP001183585"/>
    </source>
</evidence>
<feature type="domain" description="HTH luxR-type" evidence="6">
    <location>
        <begin position="148"/>
        <end position="213"/>
    </location>
</feature>
<dbReference type="InterPro" id="IPR039420">
    <property type="entry name" value="WalR-like"/>
</dbReference>
<dbReference type="SUPFAM" id="SSF52172">
    <property type="entry name" value="CheY-like"/>
    <property type="match status" value="1"/>
</dbReference>
<dbReference type="PANTHER" id="PTHR43214">
    <property type="entry name" value="TWO-COMPONENT RESPONSE REGULATOR"/>
    <property type="match status" value="1"/>
</dbReference>
<dbReference type="SMART" id="SM00421">
    <property type="entry name" value="HTH_LUXR"/>
    <property type="match status" value="1"/>
</dbReference>
<dbReference type="Pfam" id="PF00196">
    <property type="entry name" value="GerE"/>
    <property type="match status" value="1"/>
</dbReference>
<dbReference type="InterPro" id="IPR011006">
    <property type="entry name" value="CheY-like_superfamily"/>
</dbReference>
<feature type="domain" description="Response regulatory" evidence="7">
    <location>
        <begin position="3"/>
        <end position="123"/>
    </location>
</feature>
<gene>
    <name evidence="8" type="ORF">J2S48_002945</name>
</gene>